<evidence type="ECO:0000256" key="1">
    <source>
        <dbReference type="SAM" id="MobiDB-lite"/>
    </source>
</evidence>
<dbReference type="EMBL" id="CADCTD010000182">
    <property type="protein sequence ID" value="CAA9287157.1"/>
    <property type="molecule type" value="Genomic_DNA"/>
</dbReference>
<feature type="non-terminal residue" evidence="2">
    <location>
        <position position="45"/>
    </location>
</feature>
<accession>A0A6J4JTJ2</accession>
<dbReference type="AlphaFoldDB" id="A0A6J4JTJ2"/>
<organism evidence="2">
    <name type="scientific">uncultured Craurococcus sp</name>
    <dbReference type="NCBI Taxonomy" id="1135998"/>
    <lineage>
        <taxon>Bacteria</taxon>
        <taxon>Pseudomonadati</taxon>
        <taxon>Pseudomonadota</taxon>
        <taxon>Alphaproteobacteria</taxon>
        <taxon>Acetobacterales</taxon>
        <taxon>Acetobacteraceae</taxon>
        <taxon>Craurococcus</taxon>
        <taxon>environmental samples</taxon>
    </lineage>
</organism>
<protein>
    <submittedName>
        <fullName evidence="2">Uncharacterized protein</fullName>
    </submittedName>
</protein>
<sequence length="45" mass="5004">WPHPAMAPCRSWRPASSAERWTPSPPATTTRPHHAGRQQPQHPAA</sequence>
<reference evidence="2" key="1">
    <citation type="submission" date="2020-02" db="EMBL/GenBank/DDBJ databases">
        <authorList>
            <person name="Meier V. D."/>
        </authorList>
    </citation>
    <scope>NUCLEOTIDE SEQUENCE</scope>
    <source>
        <strain evidence="2">AVDCRST_MAG27</strain>
    </source>
</reference>
<feature type="region of interest" description="Disordered" evidence="1">
    <location>
        <begin position="1"/>
        <end position="45"/>
    </location>
</feature>
<evidence type="ECO:0000313" key="2">
    <source>
        <dbReference type="EMBL" id="CAA9287157.1"/>
    </source>
</evidence>
<proteinExistence type="predicted"/>
<name>A0A6J4JTJ2_9PROT</name>
<gene>
    <name evidence="2" type="ORF">AVDCRST_MAG27-4344</name>
</gene>
<feature type="non-terminal residue" evidence="2">
    <location>
        <position position="1"/>
    </location>
</feature>